<comment type="catalytic activity">
    <reaction evidence="7">
        <text>a 1,2-diacyl-sn-glycero-3-phosphocholine(in) = a 1,2-diacyl-sn-glycero-3-phosphocholine(out)</text>
        <dbReference type="Rhea" id="RHEA:38571"/>
        <dbReference type="ChEBI" id="CHEBI:57643"/>
    </reaction>
</comment>
<comment type="function">
    <text evidence="13">Scramblase that mediates the translocation of glucosaminylphosphatidylinositol (alpha-D-GlcN-(1-6)-(1,2-diacyl-sn-glycero-3-phospho)-1D-myo-inositol, GlcN-PI) across the endoplasmic reticulum (ER) membrane, from the cytosolic leaflet to the luminal leaflet of the ER membrane, where it participates in the biosynthesis of glycosylphosphatidylinositol (GPI). GPI is a lipid glycoconjugate involved in post-translational modification of proteins. Can also translocate 1,2-diacyl-sn-glycero-3-phospho-(1D-myo-inositol) (phosphatidylinositol or PI), as well as several other phospholipids (1,2-diacyl-sn-glycero-3-phosphocholine, 1,2-diacyl-sn-glycero-3-phosphoethanolamine), and N-acetylglucosaminylphosphatidylinositol (GlcNAc-PI) in vitro.</text>
</comment>
<dbReference type="PANTHER" id="PTHR21347:SF0">
    <property type="entry name" value="LIPID SCRAMBLASE CLPTM1L"/>
    <property type="match status" value="1"/>
</dbReference>
<dbReference type="Proteomes" id="UP001153636">
    <property type="component" value="Chromosome 2"/>
</dbReference>
<dbReference type="OrthoDB" id="378564at2759"/>
<evidence type="ECO:0000256" key="5">
    <source>
        <dbReference type="ARBA" id="ARBA00023136"/>
    </source>
</evidence>
<reference evidence="17" key="1">
    <citation type="submission" date="2022-01" db="EMBL/GenBank/DDBJ databases">
        <authorList>
            <person name="King R."/>
        </authorList>
    </citation>
    <scope>NUCLEOTIDE SEQUENCE</scope>
</reference>
<evidence type="ECO:0000256" key="14">
    <source>
        <dbReference type="ARBA" id="ARBA00093208"/>
    </source>
</evidence>
<evidence type="ECO:0000313" key="18">
    <source>
        <dbReference type="Proteomes" id="UP001153636"/>
    </source>
</evidence>
<dbReference type="EMBL" id="OV651814">
    <property type="protein sequence ID" value="CAH1105784.1"/>
    <property type="molecule type" value="Genomic_DNA"/>
</dbReference>
<dbReference type="PANTHER" id="PTHR21347">
    <property type="entry name" value="CLEFT LIP AND PALATE ASSOCIATED TRANSMEMBRANE PROTEIN-RELATED"/>
    <property type="match status" value="1"/>
</dbReference>
<dbReference type="GO" id="GO:0016020">
    <property type="term" value="C:membrane"/>
    <property type="evidence" value="ECO:0007669"/>
    <property type="project" value="UniProtKB-SubCell"/>
</dbReference>
<evidence type="ECO:0000256" key="12">
    <source>
        <dbReference type="ARBA" id="ARBA00043155"/>
    </source>
</evidence>
<evidence type="ECO:0000256" key="3">
    <source>
        <dbReference type="ARBA" id="ARBA00022692"/>
    </source>
</evidence>
<comment type="catalytic activity">
    <reaction evidence="14">
        <text>a 6-(alpha-D-glucosaminyl)-1-(1,2-diacyl-sn-glycero-3-phospho)-1D-myo-inositol(in) = a 6-(alpha-D-glucosaminyl)-1-(1,2-diacyl-sn-glycero-3-phospho)-1D-myo-inositol(out)</text>
        <dbReference type="Rhea" id="RHEA:71491"/>
        <dbReference type="ChEBI" id="CHEBI:57997"/>
    </reaction>
</comment>
<evidence type="ECO:0000256" key="9">
    <source>
        <dbReference type="ARBA" id="ARBA00036810"/>
    </source>
</evidence>
<feature type="transmembrane region" description="Helical" evidence="15">
    <location>
        <begin position="273"/>
        <end position="294"/>
    </location>
</feature>
<name>A0A9P0G878_9CUCU</name>
<evidence type="ECO:0000256" key="11">
    <source>
        <dbReference type="ARBA" id="ARBA00042320"/>
    </source>
</evidence>
<feature type="signal peptide" evidence="16">
    <location>
        <begin position="1"/>
        <end position="23"/>
    </location>
</feature>
<keyword evidence="3 15" id="KW-0812">Transmembrane</keyword>
<evidence type="ECO:0000256" key="2">
    <source>
        <dbReference type="ARBA" id="ARBA00009310"/>
    </source>
</evidence>
<comment type="catalytic activity">
    <reaction evidence="9">
        <text>6-(alpha-D-glucosaminyl)-(1-octadecanoyl,2-(9Z)-octadecenoyl-sn-glycero-3-phospho)-1D-myo-inositol(in) = 6-(alpha-D-glucosaminyl)-(1-octadecanoyl,2-(9Z)-octadecenoyl-sn-glycero-3-phospho)-1D-myo-inositol(out)</text>
        <dbReference type="Rhea" id="RHEA:71495"/>
        <dbReference type="ChEBI" id="CHEBI:190691"/>
    </reaction>
</comment>
<feature type="transmembrane region" description="Helical" evidence="15">
    <location>
        <begin position="336"/>
        <end position="354"/>
    </location>
</feature>
<dbReference type="Pfam" id="PF05602">
    <property type="entry name" value="CLPTM1"/>
    <property type="match status" value="1"/>
</dbReference>
<evidence type="ECO:0000256" key="13">
    <source>
        <dbReference type="ARBA" id="ARBA00045827"/>
    </source>
</evidence>
<comment type="catalytic activity">
    <reaction evidence="6">
        <text>a 1,2-diacyl-sn-glycero-3-phosphoethanolamine(in) = a 1,2-diacyl-sn-glycero-3-phosphoethanolamine(out)</text>
        <dbReference type="Rhea" id="RHEA:38895"/>
        <dbReference type="ChEBI" id="CHEBI:64612"/>
    </reaction>
</comment>
<keyword evidence="5 15" id="KW-0472">Membrane</keyword>
<gene>
    <name evidence="17" type="ORF">PSYICH_LOCUS7363</name>
</gene>
<sequence>MRPSLGSILIALFFIFILKSMHSLYSIYQIPACEKGEPCYKSFLNTHPKLDLFIFISDSSKSGNLDQILFEKNFNYTSQFERVVSIEISKPARNNGSIVIHSVLVPSRASYLVENDMQDLIKLPDSTYIKSRLTKYAVPVSSTFNLLNEKGRTASSKPVTHLRSKYSVIMCTENIDIPHSAIPFEIMADFRVNRKREFLPLFQTNVLNMRIRDLIEITPDTRLLNFTYVYNPSSVGKLRFLKQIEMTLHQFLSLGFTEKDLDEVKGVFADTGLYLLCATLFIGSVHLLLDFLSFKHDISFWKSQVSMAGLSSRTVLWRAFSQTVVFLFLLDEGTSLLVLIPSGIGTLIEFWKVSKVFKVTISLRGLKFNKNIKETEAEKMTRQYDEECMKYLSYLLYPLCIGAAVYSLLYQPHKSWYSWTINSMVNGVYAFGFIFMLPQLFINYRLKSVAALPWKAFTYRAFNTFIDDIFAFIITMPIAHRVACFRDDVVFLIYLYQRWLYPVDKTRTDEYVGEHISDADKKNKKKK</sequence>
<comment type="catalytic activity">
    <reaction evidence="8">
        <text>a 1,2-diacyl-sn-glycero-3-phospho-(1D-myo-inositol)(in) = a 1,2-diacyl-sn-glycero-3-phospho-(1D-myo-inositol)(out)</text>
        <dbReference type="Rhea" id="RHEA:38691"/>
        <dbReference type="ChEBI" id="CHEBI:57880"/>
    </reaction>
</comment>
<feature type="transmembrane region" description="Helical" evidence="15">
    <location>
        <begin position="416"/>
        <end position="437"/>
    </location>
</feature>
<evidence type="ECO:0000256" key="4">
    <source>
        <dbReference type="ARBA" id="ARBA00022989"/>
    </source>
</evidence>
<evidence type="ECO:0000256" key="6">
    <source>
        <dbReference type="ARBA" id="ARBA00024615"/>
    </source>
</evidence>
<keyword evidence="18" id="KW-1185">Reference proteome</keyword>
<proteinExistence type="inferred from homology"/>
<comment type="subcellular location">
    <subcellularLocation>
        <location evidence="1">Membrane</location>
        <topology evidence="1">Multi-pass membrane protein</topology>
    </subcellularLocation>
</comment>
<evidence type="ECO:0000256" key="7">
    <source>
        <dbReference type="ARBA" id="ARBA00024631"/>
    </source>
</evidence>
<accession>A0A9P0G878</accession>
<evidence type="ECO:0000256" key="1">
    <source>
        <dbReference type="ARBA" id="ARBA00004141"/>
    </source>
</evidence>
<protein>
    <recommendedName>
        <fullName evidence="10">Lipid scramblase CLPTM1L</fullName>
    </recommendedName>
    <alternativeName>
        <fullName evidence="12">Cisplatin resistance-related protein 9</fullName>
    </alternativeName>
    <alternativeName>
        <fullName evidence="11">Cleft lip and palate transmembrane protein 1-like protein</fullName>
    </alternativeName>
</protein>
<organism evidence="17 18">
    <name type="scientific">Psylliodes chrysocephalus</name>
    <dbReference type="NCBI Taxonomy" id="3402493"/>
    <lineage>
        <taxon>Eukaryota</taxon>
        <taxon>Metazoa</taxon>
        <taxon>Ecdysozoa</taxon>
        <taxon>Arthropoda</taxon>
        <taxon>Hexapoda</taxon>
        <taxon>Insecta</taxon>
        <taxon>Pterygota</taxon>
        <taxon>Neoptera</taxon>
        <taxon>Endopterygota</taxon>
        <taxon>Coleoptera</taxon>
        <taxon>Polyphaga</taxon>
        <taxon>Cucujiformia</taxon>
        <taxon>Chrysomeloidea</taxon>
        <taxon>Chrysomelidae</taxon>
        <taxon>Galerucinae</taxon>
        <taxon>Alticini</taxon>
        <taxon>Psylliodes</taxon>
    </lineage>
</organism>
<comment type="similarity">
    <text evidence="2">Belongs to the CLPTM1 family.</text>
</comment>
<dbReference type="GO" id="GO:0012505">
    <property type="term" value="C:endomembrane system"/>
    <property type="evidence" value="ECO:0007669"/>
    <property type="project" value="TreeGrafter"/>
</dbReference>
<evidence type="ECO:0000256" key="15">
    <source>
        <dbReference type="SAM" id="Phobius"/>
    </source>
</evidence>
<keyword evidence="4 15" id="KW-1133">Transmembrane helix</keyword>
<evidence type="ECO:0000313" key="17">
    <source>
        <dbReference type="EMBL" id="CAH1105784.1"/>
    </source>
</evidence>
<keyword evidence="16" id="KW-0732">Signal</keyword>
<dbReference type="InterPro" id="IPR008429">
    <property type="entry name" value="CLPTM1"/>
</dbReference>
<feature type="transmembrane region" description="Helical" evidence="15">
    <location>
        <begin position="391"/>
        <end position="410"/>
    </location>
</feature>
<feature type="chain" id="PRO_5040361668" description="Lipid scramblase CLPTM1L" evidence="16">
    <location>
        <begin position="24"/>
        <end position="527"/>
    </location>
</feature>
<evidence type="ECO:0000256" key="10">
    <source>
        <dbReference type="ARBA" id="ARBA00040905"/>
    </source>
</evidence>
<evidence type="ECO:0000256" key="8">
    <source>
        <dbReference type="ARBA" id="ARBA00035895"/>
    </source>
</evidence>
<evidence type="ECO:0000256" key="16">
    <source>
        <dbReference type="SAM" id="SignalP"/>
    </source>
</evidence>
<dbReference type="AlphaFoldDB" id="A0A9P0G878"/>